<feature type="compositionally biased region" description="Acidic residues" evidence="1">
    <location>
        <begin position="540"/>
        <end position="555"/>
    </location>
</feature>
<proteinExistence type="predicted"/>
<gene>
    <name evidence="2" type="ORF">BLNAU_15504</name>
</gene>
<keyword evidence="3" id="KW-1185">Reference proteome</keyword>
<comment type="caution">
    <text evidence="2">The sequence shown here is derived from an EMBL/GenBank/DDBJ whole genome shotgun (WGS) entry which is preliminary data.</text>
</comment>
<evidence type="ECO:0000256" key="1">
    <source>
        <dbReference type="SAM" id="MobiDB-lite"/>
    </source>
</evidence>
<feature type="compositionally biased region" description="Basic residues" evidence="1">
    <location>
        <begin position="14"/>
        <end position="25"/>
    </location>
</feature>
<accession>A0ABQ9XAG6</accession>
<feature type="compositionally biased region" description="Polar residues" evidence="1">
    <location>
        <begin position="26"/>
        <end position="36"/>
    </location>
</feature>
<sequence length="809" mass="90284">MLYPETQEFNVRTTLKKQSTKRSTKSPRTQQNSVSYTLSDEIGTFDEPQNGKFPFTKLSCEKLLEEQTRRYPNDIPRLLEVIAEHLGHALLPCKLITPQGIASLHSYKDFVNWPSNAIPSTSLLPLRQIVDKIGESSRTELWEGATRIFSHVLTTVNRSKADLLSPGQMVPSDILGSLVVLQAMNKTLNHALLIPDQLKSFLTLNPLLPTPEKTSLVANSTKESADATLTQSERLFFWAHGQSVSSSDQSGLTLWCRFLLPLLTSPNALPRHQQAHKLVGYAFLHSFSHGTPTASDWKEALNAFTASNPISEFLPPAASSASPDTSAPHFSSAIGCVSKMAEALASKDQEVCAECARHDFKLCCSLQRDGTLTDGSSMQRVFLEWIWQFLNASSEATTTVLLSLLQNALEQAPRAIDDQPQKEAGPDGVGLKDGMIVTRWVLDFIPFKVNELGDTSLFSTFSSSWYRLALNAAKWTEQLGDRLGLAHIQNSNNKALPQLDDEAHRLLNSAKRLVVFTRPAVGAKKQMKATRHVKTATDPIEFDESPADDLSDPDTDAGHTAAKTRAKQMKARVWKARVFSLVTLNLVVLVLILAHVDGPKWLKSKVGRDKEIEHPMRDIHASIPNTVGGIHLHDIDLNSNQKVEPSLGQQVWAKVSRQLVKICDAIPLAHRERAKAEWAKVRDVVWRLREWYSKKVGELYSALRRLAQFVVRKMKAGWEMARMKWEVWRRTGQAPTDNSAGQKDEEEQPLNHTESDEQNSTPLQFDAKEHFGSETEPIFSGEDSVQIEESSDGHLEEPTQIPESEDQSL</sequence>
<dbReference type="EMBL" id="JARBJD010000154">
    <property type="protein sequence ID" value="KAK2949522.1"/>
    <property type="molecule type" value="Genomic_DNA"/>
</dbReference>
<evidence type="ECO:0008006" key="4">
    <source>
        <dbReference type="Google" id="ProtNLM"/>
    </source>
</evidence>
<organism evidence="2 3">
    <name type="scientific">Blattamonas nauphoetae</name>
    <dbReference type="NCBI Taxonomy" id="2049346"/>
    <lineage>
        <taxon>Eukaryota</taxon>
        <taxon>Metamonada</taxon>
        <taxon>Preaxostyla</taxon>
        <taxon>Oxymonadida</taxon>
        <taxon>Blattamonas</taxon>
    </lineage>
</organism>
<reference evidence="2 3" key="1">
    <citation type="journal article" date="2022" name="bioRxiv">
        <title>Genomics of Preaxostyla Flagellates Illuminates Evolutionary Transitions and the Path Towards Mitochondrial Loss.</title>
        <authorList>
            <person name="Novak L.V.F."/>
            <person name="Treitli S.C."/>
            <person name="Pyrih J."/>
            <person name="Halakuc P."/>
            <person name="Pipaliya S.V."/>
            <person name="Vacek V."/>
            <person name="Brzon O."/>
            <person name="Soukal P."/>
            <person name="Eme L."/>
            <person name="Dacks J.B."/>
            <person name="Karnkowska A."/>
            <person name="Elias M."/>
            <person name="Hampl V."/>
        </authorList>
    </citation>
    <scope>NUCLEOTIDE SEQUENCE [LARGE SCALE GENOMIC DNA]</scope>
    <source>
        <strain evidence="2">NAU3</strain>
        <tissue evidence="2">Gut</tissue>
    </source>
</reference>
<protein>
    <recommendedName>
        <fullName evidence="4">Transmembrane protein</fullName>
    </recommendedName>
</protein>
<name>A0ABQ9XAG6_9EUKA</name>
<evidence type="ECO:0000313" key="2">
    <source>
        <dbReference type="EMBL" id="KAK2949522.1"/>
    </source>
</evidence>
<feature type="region of interest" description="Disordered" evidence="1">
    <location>
        <begin position="527"/>
        <end position="560"/>
    </location>
</feature>
<dbReference type="Proteomes" id="UP001281761">
    <property type="component" value="Unassembled WGS sequence"/>
</dbReference>
<feature type="region of interest" description="Disordered" evidence="1">
    <location>
        <begin position="12"/>
        <end position="36"/>
    </location>
</feature>
<evidence type="ECO:0000313" key="3">
    <source>
        <dbReference type="Proteomes" id="UP001281761"/>
    </source>
</evidence>
<feature type="region of interest" description="Disordered" evidence="1">
    <location>
        <begin position="731"/>
        <end position="809"/>
    </location>
</feature>